<dbReference type="InterPro" id="IPR027417">
    <property type="entry name" value="P-loop_NTPase"/>
</dbReference>
<dbReference type="FunFam" id="2.60.40.10:FF:000314">
    <property type="entry name" value="Calmodulin-binding transcription activator 2"/>
    <property type="match status" value="1"/>
</dbReference>
<evidence type="ECO:0000256" key="11">
    <source>
        <dbReference type="ARBA" id="ARBA00023125"/>
    </source>
</evidence>
<keyword evidence="11" id="KW-0238">DNA-binding</keyword>
<dbReference type="PROSITE" id="PS50297">
    <property type="entry name" value="ANK_REP_REGION"/>
    <property type="match status" value="1"/>
</dbReference>
<keyword evidence="10 16" id="KW-0175">Coiled coil</keyword>
<dbReference type="InterPro" id="IPR000048">
    <property type="entry name" value="IQ_motif_EF-hand-BS"/>
</dbReference>
<dbReference type="InterPro" id="IPR014756">
    <property type="entry name" value="Ig_E-set"/>
</dbReference>
<dbReference type="Pfam" id="PF12796">
    <property type="entry name" value="Ank_2"/>
    <property type="match status" value="1"/>
</dbReference>
<evidence type="ECO:0000256" key="4">
    <source>
        <dbReference type="ARBA" id="ARBA00022737"/>
    </source>
</evidence>
<dbReference type="Gene3D" id="2.60.40.10">
    <property type="entry name" value="Immunoglobulins"/>
    <property type="match status" value="1"/>
</dbReference>
<feature type="compositionally biased region" description="Polar residues" evidence="17">
    <location>
        <begin position="181"/>
        <end position="193"/>
    </location>
</feature>
<evidence type="ECO:0000313" key="20">
    <source>
        <dbReference type="Proteomes" id="UP001293254"/>
    </source>
</evidence>
<keyword evidence="14" id="KW-0539">Nucleus</keyword>
<evidence type="ECO:0000256" key="14">
    <source>
        <dbReference type="ARBA" id="ARBA00023242"/>
    </source>
</evidence>
<dbReference type="Proteomes" id="UP001293254">
    <property type="component" value="Unassembled WGS sequence"/>
</dbReference>
<dbReference type="InterPro" id="IPR002110">
    <property type="entry name" value="Ankyrin_rpt"/>
</dbReference>
<organism evidence="19 20">
    <name type="scientific">Sesamum alatum</name>
    <dbReference type="NCBI Taxonomy" id="300844"/>
    <lineage>
        <taxon>Eukaryota</taxon>
        <taxon>Viridiplantae</taxon>
        <taxon>Streptophyta</taxon>
        <taxon>Embryophyta</taxon>
        <taxon>Tracheophyta</taxon>
        <taxon>Spermatophyta</taxon>
        <taxon>Magnoliopsida</taxon>
        <taxon>eudicotyledons</taxon>
        <taxon>Gunneridae</taxon>
        <taxon>Pentapetalae</taxon>
        <taxon>asterids</taxon>
        <taxon>lamiids</taxon>
        <taxon>Lamiales</taxon>
        <taxon>Pedaliaceae</taxon>
        <taxon>Sesamum</taxon>
    </lineage>
</organism>
<evidence type="ECO:0000256" key="8">
    <source>
        <dbReference type="ARBA" id="ARBA00023016"/>
    </source>
</evidence>
<keyword evidence="7" id="KW-0805">Transcription regulation</keyword>
<protein>
    <submittedName>
        <fullName evidence="19">Calmodulin-binding transcription activator 3</fullName>
    </submittedName>
</protein>
<dbReference type="GO" id="GO:0003712">
    <property type="term" value="F:transcription coregulator activity"/>
    <property type="evidence" value="ECO:0007669"/>
    <property type="project" value="TreeGrafter"/>
</dbReference>
<accession>A0AAE1YI73</accession>
<dbReference type="EMBL" id="JACGWO010000004">
    <property type="protein sequence ID" value="KAK4430569.1"/>
    <property type="molecule type" value="Genomic_DNA"/>
</dbReference>
<dbReference type="Pfam" id="PF00612">
    <property type="entry name" value="IQ"/>
    <property type="match status" value="2"/>
</dbReference>
<dbReference type="AlphaFoldDB" id="A0AAE1YI73"/>
<keyword evidence="4" id="KW-0677">Repeat</keyword>
<evidence type="ECO:0000259" key="18">
    <source>
        <dbReference type="PROSITE" id="PS51437"/>
    </source>
</evidence>
<gene>
    <name evidence="19" type="ORF">Salat_1357600</name>
</gene>
<proteinExistence type="inferred from homology"/>
<keyword evidence="5" id="KW-0106">Calcium</keyword>
<dbReference type="GO" id="GO:0005634">
    <property type="term" value="C:nucleus"/>
    <property type="evidence" value="ECO:0007669"/>
    <property type="project" value="UniProtKB-SubCell"/>
</dbReference>
<evidence type="ECO:0000256" key="6">
    <source>
        <dbReference type="ARBA" id="ARBA00022860"/>
    </source>
</evidence>
<feature type="domain" description="CG-1" evidence="18">
    <location>
        <begin position="16"/>
        <end position="142"/>
    </location>
</feature>
<sequence>MMAESRRYALNAQLDIEQILLEAQHRWLRPAEICEILQNYKKFRIAPEPPNRPPSGSLFLFDRKVLRYFRKDGHNWRKKKDGKTVKEAHERLKAGSVDVLHCYYAHGEDNENFQRRSYWMLEEELSHIVLVHYREVKGNRTNFNRLRNADVIPDSRQTEESISTSEVDSSARFQPYDYQGASQATDTSLNSTHASEHEDAESAYRQQASSGFQSIHELQTPQKTEVGSTPCYPVPISNMYQGQFSAIPGMSSGSVTRGEKNKNPMDNGLTYQLHGDLEFPSWGNVVESSNAGYQSINFQPSLPSTQSSAMSLMPGQGNELLDQVFTGVLGKKQDFGSHSGGLEEWQASGRDSLNISKWSMDQKSDDNLNFSQNSNYPSLRQPLLFDLTTKLDDVNQVELCHSVELDDAYLTEQSRHPMQNDLRLQSLTAVGSSLKLQSDGNPKVDDKTSYPTLRQPLLDGIIGEGLRKLDSFDRWMSKELGDVTESTVQPGSGGYWGTVGSEDGDDTGISTQMPLDNFILGPSLSQDQLFSIIDFSPNWAYSGSEIKVLVMGKFLRSREEVEKYKWACMFGELEVPAEIVADGVLRCHTPSHGTGRVPFYITCCNRLACSEVREFEFRTSSIQDVDLADVGSITSDETLLHMRFGKLLSLGSGTAQTSVESNAAEISKLRSKISALLKDDSEWEQMLNLTKQDEFSVDKVKDQLLQKLLKEKLHVWLLQKVAEGGKGPNVLDEGGQGVLHFAAALGYDWAIPPTIAAGVSVNFRDANGWTALHWAAYYGRERTVAFLISLGAAPEALTDPTPTYPAGRPPAELAASNGHKGIAGYLSESLLSSLSSHISSLNLEDSKERNDRGKAVETVTERIATPAGYGDLPHGLSMKDSLAAVRNATQAAARIHQVFRVQSFQRKQLEDYGDGEFGISDERALSLLALKNKKAGQHDQPVHAAAIRIQNKFRSWKGRKEFLLIRQRIIKIQAHVRGHQVRKNYRKIIWSVGILDKVILRWRRKGRGLSGFRPEALGAGTSMVDAERKEDDYDFLKEGRKQTEERLQKALSRVKSMVQYPEARDQYRRLLNVVSEMQETKAVYDKVLNNREVDFDDDLIDLEALLDDDTLMQAAL</sequence>
<dbReference type="GO" id="GO:0006357">
    <property type="term" value="P:regulation of transcription by RNA polymerase II"/>
    <property type="evidence" value="ECO:0007669"/>
    <property type="project" value="TreeGrafter"/>
</dbReference>
<dbReference type="GO" id="GO:0005516">
    <property type="term" value="F:calmodulin binding"/>
    <property type="evidence" value="ECO:0007669"/>
    <property type="project" value="UniProtKB-KW"/>
</dbReference>
<dbReference type="FunFam" id="1.20.5.190:FF:000003">
    <property type="entry name" value="Calmodulin-binding transcription activator 2"/>
    <property type="match status" value="1"/>
</dbReference>
<evidence type="ECO:0000256" key="7">
    <source>
        <dbReference type="ARBA" id="ARBA00023015"/>
    </source>
</evidence>
<dbReference type="InterPro" id="IPR013783">
    <property type="entry name" value="Ig-like_fold"/>
</dbReference>
<dbReference type="SMART" id="SM00015">
    <property type="entry name" value="IQ"/>
    <property type="match status" value="2"/>
</dbReference>
<name>A0AAE1YI73_9LAMI</name>
<dbReference type="PROSITE" id="PS50096">
    <property type="entry name" value="IQ"/>
    <property type="match status" value="2"/>
</dbReference>
<evidence type="ECO:0000256" key="5">
    <source>
        <dbReference type="ARBA" id="ARBA00022837"/>
    </source>
</evidence>
<keyword evidence="12" id="KW-0010">Activator</keyword>
<dbReference type="SMART" id="SM01076">
    <property type="entry name" value="CG-1"/>
    <property type="match status" value="1"/>
</dbReference>
<dbReference type="SMART" id="SM00248">
    <property type="entry name" value="ANK"/>
    <property type="match status" value="2"/>
</dbReference>
<keyword evidence="20" id="KW-1185">Reference proteome</keyword>
<dbReference type="SUPFAM" id="SSF52540">
    <property type="entry name" value="P-loop containing nucleoside triphosphate hydrolases"/>
    <property type="match status" value="1"/>
</dbReference>
<evidence type="ECO:0000256" key="15">
    <source>
        <dbReference type="PROSITE-ProRule" id="PRU00023"/>
    </source>
</evidence>
<keyword evidence="13" id="KW-0804">Transcription</keyword>
<dbReference type="PANTHER" id="PTHR23335">
    <property type="entry name" value="CALMODULIN-BINDING TRANSCRIPTION ACTIVATOR CAMTA"/>
    <property type="match status" value="1"/>
</dbReference>
<evidence type="ECO:0000256" key="12">
    <source>
        <dbReference type="ARBA" id="ARBA00023159"/>
    </source>
</evidence>
<evidence type="ECO:0000256" key="17">
    <source>
        <dbReference type="SAM" id="MobiDB-lite"/>
    </source>
</evidence>
<comment type="subcellular location">
    <subcellularLocation>
        <location evidence="1">Nucleus</location>
    </subcellularLocation>
</comment>
<evidence type="ECO:0000256" key="13">
    <source>
        <dbReference type="ARBA" id="ARBA00023163"/>
    </source>
</evidence>
<dbReference type="PROSITE" id="PS50088">
    <property type="entry name" value="ANK_REPEAT"/>
    <property type="match status" value="1"/>
</dbReference>
<dbReference type="InterPro" id="IPR005559">
    <property type="entry name" value="CG-1_dom"/>
</dbReference>
<dbReference type="Gene3D" id="1.25.40.20">
    <property type="entry name" value="Ankyrin repeat-containing domain"/>
    <property type="match status" value="1"/>
</dbReference>
<dbReference type="Pfam" id="PF03859">
    <property type="entry name" value="CG-1"/>
    <property type="match status" value="1"/>
</dbReference>
<comment type="similarity">
    <text evidence="2">Belongs to the CAMTA family.</text>
</comment>
<evidence type="ECO:0000256" key="3">
    <source>
        <dbReference type="ARBA" id="ARBA00022553"/>
    </source>
</evidence>
<feature type="region of interest" description="Disordered" evidence="17">
    <location>
        <begin position="181"/>
        <end position="210"/>
    </location>
</feature>
<evidence type="ECO:0000256" key="10">
    <source>
        <dbReference type="ARBA" id="ARBA00023054"/>
    </source>
</evidence>
<keyword evidence="3" id="KW-0597">Phosphoprotein</keyword>
<evidence type="ECO:0000256" key="16">
    <source>
        <dbReference type="SAM" id="Coils"/>
    </source>
</evidence>
<dbReference type="GO" id="GO:0003690">
    <property type="term" value="F:double-stranded DNA binding"/>
    <property type="evidence" value="ECO:0007669"/>
    <property type="project" value="TreeGrafter"/>
</dbReference>
<dbReference type="InterPro" id="IPR036770">
    <property type="entry name" value="Ankyrin_rpt-contain_sf"/>
</dbReference>
<dbReference type="SUPFAM" id="SSF81296">
    <property type="entry name" value="E set domains"/>
    <property type="match status" value="1"/>
</dbReference>
<dbReference type="Gene3D" id="1.20.5.190">
    <property type="match status" value="1"/>
</dbReference>
<feature type="repeat" description="ANK" evidence="15">
    <location>
        <begin position="767"/>
        <end position="799"/>
    </location>
</feature>
<dbReference type="PANTHER" id="PTHR23335:SF30">
    <property type="entry name" value="CALMODULIN-BINDING TRANSCRIPTION ACTIVATOR 3"/>
    <property type="match status" value="1"/>
</dbReference>
<comment type="caution">
    <text evidence="19">The sequence shown here is derived from an EMBL/GenBank/DDBJ whole genome shotgun (WGS) entry which is preliminary data.</text>
</comment>
<feature type="coiled-coil region" evidence="16">
    <location>
        <begin position="1026"/>
        <end position="1053"/>
    </location>
</feature>
<evidence type="ECO:0000256" key="1">
    <source>
        <dbReference type="ARBA" id="ARBA00004123"/>
    </source>
</evidence>
<keyword evidence="8" id="KW-0346">Stress response</keyword>
<evidence type="ECO:0000256" key="2">
    <source>
        <dbReference type="ARBA" id="ARBA00008267"/>
    </source>
</evidence>
<dbReference type="SUPFAM" id="SSF48403">
    <property type="entry name" value="Ankyrin repeat"/>
    <property type="match status" value="1"/>
</dbReference>
<keyword evidence="9 15" id="KW-0040">ANK repeat</keyword>
<keyword evidence="6" id="KW-0112">Calmodulin-binding</keyword>
<evidence type="ECO:0000256" key="9">
    <source>
        <dbReference type="ARBA" id="ARBA00023043"/>
    </source>
</evidence>
<dbReference type="GO" id="GO:0009409">
    <property type="term" value="P:response to cold"/>
    <property type="evidence" value="ECO:0007669"/>
    <property type="project" value="UniProtKB-ARBA"/>
</dbReference>
<reference evidence="19" key="2">
    <citation type="journal article" date="2024" name="Plant">
        <title>Genomic evolution and insights into agronomic trait innovations of Sesamum species.</title>
        <authorList>
            <person name="Miao H."/>
            <person name="Wang L."/>
            <person name="Qu L."/>
            <person name="Liu H."/>
            <person name="Sun Y."/>
            <person name="Le M."/>
            <person name="Wang Q."/>
            <person name="Wei S."/>
            <person name="Zheng Y."/>
            <person name="Lin W."/>
            <person name="Duan Y."/>
            <person name="Cao H."/>
            <person name="Xiong S."/>
            <person name="Wang X."/>
            <person name="Wei L."/>
            <person name="Li C."/>
            <person name="Ma Q."/>
            <person name="Ju M."/>
            <person name="Zhao R."/>
            <person name="Li G."/>
            <person name="Mu C."/>
            <person name="Tian Q."/>
            <person name="Mei H."/>
            <person name="Zhang T."/>
            <person name="Gao T."/>
            <person name="Zhang H."/>
        </authorList>
    </citation>
    <scope>NUCLEOTIDE SEQUENCE</scope>
    <source>
        <strain evidence="19">3651</strain>
    </source>
</reference>
<reference evidence="19" key="1">
    <citation type="submission" date="2020-06" db="EMBL/GenBank/DDBJ databases">
        <authorList>
            <person name="Li T."/>
            <person name="Hu X."/>
            <person name="Zhang T."/>
            <person name="Song X."/>
            <person name="Zhang H."/>
            <person name="Dai N."/>
            <person name="Sheng W."/>
            <person name="Hou X."/>
            <person name="Wei L."/>
        </authorList>
    </citation>
    <scope>NUCLEOTIDE SEQUENCE</scope>
    <source>
        <strain evidence="19">3651</strain>
        <tissue evidence="19">Leaf</tissue>
    </source>
</reference>
<dbReference type="PROSITE" id="PS51437">
    <property type="entry name" value="CG_1"/>
    <property type="match status" value="1"/>
</dbReference>
<evidence type="ECO:0000313" key="19">
    <source>
        <dbReference type="EMBL" id="KAK4430569.1"/>
    </source>
</evidence>